<dbReference type="AlphaFoldDB" id="A0A948RRX1"/>
<name>A0A948RRX1_UNCEI</name>
<evidence type="ECO:0000313" key="1">
    <source>
        <dbReference type="EMBL" id="MBU2689745.1"/>
    </source>
</evidence>
<comment type="caution">
    <text evidence="1">The sequence shown here is derived from an EMBL/GenBank/DDBJ whole genome shotgun (WGS) entry which is preliminary data.</text>
</comment>
<reference evidence="1" key="1">
    <citation type="submission" date="2021-05" db="EMBL/GenBank/DDBJ databases">
        <title>Energy efficiency and biological interactions define the core microbiome of deep oligotrophic groundwater.</title>
        <authorList>
            <person name="Mehrshad M."/>
            <person name="Lopez-Fernandez M."/>
            <person name="Bell E."/>
            <person name="Bernier-Latmani R."/>
            <person name="Bertilsson S."/>
            <person name="Dopson M."/>
        </authorList>
    </citation>
    <scope>NUCLEOTIDE SEQUENCE</scope>
    <source>
        <strain evidence="1">Modern_marine.mb.64</strain>
    </source>
</reference>
<sequence>MGNKELADFGSCPILAVGPDFGDFDAAKSPLSRRGMPQKGHFQKGGCRKNALYAKADAAKWG</sequence>
<dbReference type="Proteomes" id="UP000777784">
    <property type="component" value="Unassembled WGS sequence"/>
</dbReference>
<evidence type="ECO:0000313" key="2">
    <source>
        <dbReference type="Proteomes" id="UP000777784"/>
    </source>
</evidence>
<dbReference type="EMBL" id="JAHJDP010000018">
    <property type="protein sequence ID" value="MBU2689745.1"/>
    <property type="molecule type" value="Genomic_DNA"/>
</dbReference>
<accession>A0A948RRX1</accession>
<protein>
    <submittedName>
        <fullName evidence="1">Uncharacterized protein</fullName>
    </submittedName>
</protein>
<feature type="non-terminal residue" evidence="1">
    <location>
        <position position="62"/>
    </location>
</feature>
<gene>
    <name evidence="1" type="ORF">KJ970_02380</name>
</gene>
<organism evidence="1 2">
    <name type="scientific">Eiseniibacteriota bacterium</name>
    <dbReference type="NCBI Taxonomy" id="2212470"/>
    <lineage>
        <taxon>Bacteria</taxon>
        <taxon>Candidatus Eiseniibacteriota</taxon>
    </lineage>
</organism>
<proteinExistence type="predicted"/>